<dbReference type="PANTHER" id="PTHR33376">
    <property type="match status" value="1"/>
</dbReference>
<gene>
    <name evidence="4" type="ORF">SAMEA3906487_02950</name>
</gene>
<dbReference type="PIRSF" id="PIRSF039026">
    <property type="entry name" value="SiaP"/>
    <property type="match status" value="1"/>
</dbReference>
<evidence type="ECO:0000256" key="3">
    <source>
        <dbReference type="PIRSR" id="PIRSR039026-2"/>
    </source>
</evidence>
<dbReference type="KEGG" id="btrm:SAMEA390648702950"/>
<dbReference type="GO" id="GO:0055085">
    <property type="term" value="P:transmembrane transport"/>
    <property type="evidence" value="ECO:0007669"/>
    <property type="project" value="InterPro"/>
</dbReference>
<evidence type="ECO:0000256" key="1">
    <source>
        <dbReference type="ARBA" id="ARBA00022729"/>
    </source>
</evidence>
<protein>
    <submittedName>
        <fullName evidence="4">Extracellular substrate-binding protein</fullName>
    </submittedName>
</protein>
<dbReference type="EMBL" id="LT546645">
    <property type="protein sequence ID" value="SAI71878.1"/>
    <property type="molecule type" value="Genomic_DNA"/>
</dbReference>
<proteinExistence type="predicted"/>
<evidence type="ECO:0000313" key="5">
    <source>
        <dbReference type="Proteomes" id="UP000076825"/>
    </source>
</evidence>
<dbReference type="OrthoDB" id="9769667at2"/>
<keyword evidence="3" id="KW-0479">Metal-binding</keyword>
<evidence type="ECO:0000256" key="2">
    <source>
        <dbReference type="PIRSR" id="PIRSR039026-1"/>
    </source>
</evidence>
<dbReference type="PATRIC" id="fig|123899.6.peg.2941"/>
<accession>A0A157Q2M0</accession>
<keyword evidence="1" id="KW-0732">Signal</keyword>
<dbReference type="PANTHER" id="PTHR33376:SF5">
    <property type="entry name" value="EXTRACYTOPLASMIC SOLUTE RECEPTOR PROTEIN"/>
    <property type="match status" value="1"/>
</dbReference>
<dbReference type="InterPro" id="IPR018389">
    <property type="entry name" value="DctP_fam"/>
</dbReference>
<dbReference type="Gene3D" id="3.40.190.170">
    <property type="entry name" value="Bacterial extracellular solute-binding protein, family 7"/>
    <property type="match status" value="1"/>
</dbReference>
<dbReference type="GO" id="GO:0046872">
    <property type="term" value="F:metal ion binding"/>
    <property type="evidence" value="ECO:0007669"/>
    <property type="project" value="UniProtKB-KW"/>
</dbReference>
<dbReference type="RefSeq" id="WP_025517265.1">
    <property type="nucleotide sequence ID" value="NZ_CP016340.1"/>
</dbReference>
<reference evidence="4 5" key="1">
    <citation type="submission" date="2016-04" db="EMBL/GenBank/DDBJ databases">
        <authorList>
            <consortium name="Pathogen Informatics"/>
        </authorList>
    </citation>
    <scope>NUCLEOTIDE SEQUENCE [LARGE SCALE GENOMIC DNA]</scope>
    <source>
        <strain evidence="4 5">H044680328</strain>
    </source>
</reference>
<evidence type="ECO:0000313" key="4">
    <source>
        <dbReference type="EMBL" id="SAI71878.1"/>
    </source>
</evidence>
<dbReference type="NCBIfam" id="NF037995">
    <property type="entry name" value="TRAP_S1"/>
    <property type="match status" value="1"/>
</dbReference>
<keyword evidence="5" id="KW-1185">Reference proteome</keyword>
<dbReference type="GO" id="GO:0031317">
    <property type="term" value="C:tripartite ATP-independent periplasmic transporter complex"/>
    <property type="evidence" value="ECO:0007669"/>
    <property type="project" value="InterPro"/>
</dbReference>
<name>A0A157Q2M0_9BORD</name>
<dbReference type="InterPro" id="IPR006311">
    <property type="entry name" value="TAT_signal"/>
</dbReference>
<dbReference type="eggNOG" id="COG4663">
    <property type="taxonomic scope" value="Bacteria"/>
</dbReference>
<sequence>MTTSLLSTRRRLLQAGAATGLGAILATGSAPAVARGKVRWRLGMAWARNAPGYTTPVVALAEFLSKASGGDFELELFGAGEVVPPLQTFDAVLDGTLDCGHGYPSYWAGKSIAMNLAMSMPFGTTAQEKNAWLQYGGGQEVLDKVYERFGAKFFPLGNCGVQPMGWFRNPIHSLDDLKGLKFRVTGLAGQVLRECGVAVVTMPVGELLQAMQSGAVDACELTGPYIDTTMGIQRAAKNYYFPGWHEPEGQFDLFINLDTWNELPPRYQELVRVGSYYANTVMLNELVARNGQAFETLRKDHGVQPGVLPDAVLDRFYAVTGQILEGAYDSDPLAREVRQSLQAFLAHCAPYSDYADLRYLQQRARLAGRAQT</sequence>
<dbReference type="Gene3D" id="3.40.190.10">
    <property type="entry name" value="Periplasmic binding protein-like II"/>
    <property type="match status" value="1"/>
</dbReference>
<feature type="binding site" evidence="3">
    <location>
        <position position="221"/>
    </location>
    <ligand>
        <name>Na(+)</name>
        <dbReference type="ChEBI" id="CHEBI:29101"/>
    </ligand>
</feature>
<feature type="binding site" evidence="3">
    <location>
        <position position="246"/>
    </location>
    <ligand>
        <name>substrate</name>
    </ligand>
</feature>
<feature type="binding site" evidence="2">
    <location>
        <position position="162"/>
    </location>
    <ligand>
        <name>substrate</name>
    </ligand>
</feature>
<dbReference type="InterPro" id="IPR038404">
    <property type="entry name" value="TRAP_DctP_sf"/>
</dbReference>
<feature type="binding site" evidence="3">
    <location>
        <position position="220"/>
    </location>
    <ligand>
        <name>substrate</name>
    </ligand>
</feature>
<dbReference type="InterPro" id="IPR026289">
    <property type="entry name" value="SBP_TakP-like"/>
</dbReference>
<dbReference type="Proteomes" id="UP000076825">
    <property type="component" value="Chromosome 1"/>
</dbReference>
<dbReference type="Pfam" id="PF03480">
    <property type="entry name" value="DctP"/>
    <property type="match status" value="1"/>
</dbReference>
<dbReference type="STRING" id="123899.SAMEA3906487_02950"/>
<dbReference type="SUPFAM" id="SSF53850">
    <property type="entry name" value="Periplasmic binding protein-like II"/>
    <property type="match status" value="1"/>
</dbReference>
<dbReference type="CDD" id="cd13604">
    <property type="entry name" value="PBP2_TRAP_ketoacid_lactate_like"/>
    <property type="match status" value="1"/>
</dbReference>
<feature type="binding site" evidence="2">
    <location>
        <position position="183"/>
    </location>
    <ligand>
        <name>substrate</name>
    </ligand>
</feature>
<dbReference type="PROSITE" id="PS51318">
    <property type="entry name" value="TAT"/>
    <property type="match status" value="1"/>
</dbReference>
<organism evidence="4 5">
    <name type="scientific">Bordetella trematum</name>
    <dbReference type="NCBI Taxonomy" id="123899"/>
    <lineage>
        <taxon>Bacteria</taxon>
        <taxon>Pseudomonadati</taxon>
        <taxon>Pseudomonadota</taxon>
        <taxon>Betaproteobacteria</taxon>
        <taxon>Burkholderiales</taxon>
        <taxon>Alcaligenaceae</taxon>
        <taxon>Bordetella</taxon>
    </lineage>
</organism>
<dbReference type="GeneID" id="56589798"/>
<dbReference type="AlphaFoldDB" id="A0A157Q2M0"/>